<evidence type="ECO:0000313" key="6">
    <source>
        <dbReference type="Proteomes" id="UP001161247"/>
    </source>
</evidence>
<dbReference type="Gene3D" id="2.60.120.200">
    <property type="match status" value="1"/>
</dbReference>
<keyword evidence="3" id="KW-1133">Transmembrane helix</keyword>
<evidence type="ECO:0000259" key="4">
    <source>
        <dbReference type="Pfam" id="PF00139"/>
    </source>
</evidence>
<organism evidence="5 6">
    <name type="scientific">Oldenlandia corymbosa var. corymbosa</name>
    <dbReference type="NCBI Taxonomy" id="529605"/>
    <lineage>
        <taxon>Eukaryota</taxon>
        <taxon>Viridiplantae</taxon>
        <taxon>Streptophyta</taxon>
        <taxon>Embryophyta</taxon>
        <taxon>Tracheophyta</taxon>
        <taxon>Spermatophyta</taxon>
        <taxon>Magnoliopsida</taxon>
        <taxon>eudicotyledons</taxon>
        <taxon>Gunneridae</taxon>
        <taxon>Pentapetalae</taxon>
        <taxon>asterids</taxon>
        <taxon>lamiids</taxon>
        <taxon>Gentianales</taxon>
        <taxon>Rubiaceae</taxon>
        <taxon>Rubioideae</taxon>
        <taxon>Spermacoceae</taxon>
        <taxon>Hedyotis-Oldenlandia complex</taxon>
        <taxon>Oldenlandia</taxon>
    </lineage>
</organism>
<evidence type="ECO:0000313" key="5">
    <source>
        <dbReference type="EMBL" id="CAI9108648.1"/>
    </source>
</evidence>
<dbReference type="AlphaFoldDB" id="A0AAV1DPH2"/>
<dbReference type="InterPro" id="IPR013320">
    <property type="entry name" value="ConA-like_dom_sf"/>
</dbReference>
<keyword evidence="3" id="KW-0472">Membrane</keyword>
<dbReference type="Proteomes" id="UP001161247">
    <property type="component" value="Chromosome 6"/>
</dbReference>
<comment type="similarity">
    <text evidence="1">Belongs to the leguminous lectin family.</text>
</comment>
<keyword evidence="3" id="KW-0812">Transmembrane</keyword>
<evidence type="ECO:0000256" key="3">
    <source>
        <dbReference type="SAM" id="Phobius"/>
    </source>
</evidence>
<evidence type="ECO:0000256" key="2">
    <source>
        <dbReference type="ARBA" id="ARBA00022734"/>
    </source>
</evidence>
<protein>
    <submittedName>
        <fullName evidence="5">OLC1v1008306C1</fullName>
    </submittedName>
</protein>
<dbReference type="CDD" id="cd06899">
    <property type="entry name" value="lectin_legume_LecRK_Arcelin_ConA"/>
    <property type="match status" value="1"/>
</dbReference>
<dbReference type="PANTHER" id="PTHR32401:SF47">
    <property type="entry name" value="LEGUME LECTIN DOMAIN-CONTAINING PROTEIN"/>
    <property type="match status" value="1"/>
</dbReference>
<feature type="domain" description="Legume lectin" evidence="4">
    <location>
        <begin position="33"/>
        <end position="264"/>
    </location>
</feature>
<keyword evidence="6" id="KW-1185">Reference proteome</keyword>
<name>A0AAV1DPH2_OLDCO</name>
<feature type="transmembrane region" description="Helical" evidence="3">
    <location>
        <begin position="278"/>
        <end position="304"/>
    </location>
</feature>
<dbReference type="EMBL" id="OX459123">
    <property type="protein sequence ID" value="CAI9108648.1"/>
    <property type="molecule type" value="Genomic_DNA"/>
</dbReference>
<dbReference type="GO" id="GO:0030246">
    <property type="term" value="F:carbohydrate binding"/>
    <property type="evidence" value="ECO:0007669"/>
    <property type="project" value="UniProtKB-KW"/>
</dbReference>
<keyword evidence="2" id="KW-0430">Lectin</keyword>
<dbReference type="InterPro" id="IPR001220">
    <property type="entry name" value="Legume_lectin_dom"/>
</dbReference>
<sequence>MAISNSYSSFSKISTSCFLLIYYVSILLPSANSVSFNITSFNPDLMDIQYDGDATPEAGSIQFNRVDYLYRVGQAVYSNSIPIWDSDTGKVANFTTHFTFRIDTGDSVPTRYGHGLSFFLAPFCFQIPPNSGGGFLGLFNTRTSNSSRNGIVSVEFDSNPDTEWDPNYEHVGININSIASKVTAPWNASLHRSEIGNAWIVYNSSAMNLSVYWSYGSNPNSSISYLVDLKEILPRRVMVGFSAATGIYVEKHFVYSWELSSDLDFNLDSSIEKWDTDLIIIVSLGVTVGIAAAVLETLLIIMAIKNYRKRSNGNKEVTNLASSM</sequence>
<dbReference type="PANTHER" id="PTHR32401">
    <property type="entry name" value="CONCANAVALIN A-LIKE LECTIN FAMILY PROTEIN"/>
    <property type="match status" value="1"/>
</dbReference>
<proteinExistence type="inferred from homology"/>
<gene>
    <name evidence="5" type="ORF">OLC1_LOCUS16697</name>
</gene>
<dbReference type="SUPFAM" id="SSF49899">
    <property type="entry name" value="Concanavalin A-like lectins/glucanases"/>
    <property type="match status" value="1"/>
</dbReference>
<dbReference type="InterPro" id="IPR050258">
    <property type="entry name" value="Leguminous_Lectin"/>
</dbReference>
<evidence type="ECO:0000256" key="1">
    <source>
        <dbReference type="ARBA" id="ARBA00007606"/>
    </source>
</evidence>
<dbReference type="Pfam" id="PF00139">
    <property type="entry name" value="Lectin_legB"/>
    <property type="match status" value="1"/>
</dbReference>
<accession>A0AAV1DPH2</accession>
<reference evidence="5" key="1">
    <citation type="submission" date="2023-03" db="EMBL/GenBank/DDBJ databases">
        <authorList>
            <person name="Julca I."/>
        </authorList>
    </citation>
    <scope>NUCLEOTIDE SEQUENCE</scope>
</reference>